<dbReference type="GO" id="GO:0003677">
    <property type="term" value="F:DNA binding"/>
    <property type="evidence" value="ECO:0007669"/>
    <property type="project" value="UniProtKB-KW"/>
</dbReference>
<dbReference type="Gene3D" id="1.10.10.10">
    <property type="entry name" value="Winged helix-like DNA-binding domain superfamily/Winged helix DNA-binding domain"/>
    <property type="match status" value="1"/>
</dbReference>
<dbReference type="KEGG" id="eff:skT53_26920"/>
<dbReference type="InterPro" id="IPR000524">
    <property type="entry name" value="Tscrpt_reg_HTH_GntR"/>
</dbReference>
<evidence type="ECO:0000256" key="5">
    <source>
        <dbReference type="ARBA" id="ARBA00037357"/>
    </source>
</evidence>
<dbReference type="InterPro" id="IPR011711">
    <property type="entry name" value="GntR_C"/>
</dbReference>
<evidence type="ECO:0000313" key="9">
    <source>
        <dbReference type="Proteomes" id="UP000593802"/>
    </source>
</evidence>
<dbReference type="PANTHER" id="PTHR43537">
    <property type="entry name" value="TRANSCRIPTIONAL REGULATOR, GNTR FAMILY"/>
    <property type="match status" value="1"/>
</dbReference>
<keyword evidence="2" id="KW-0805">Transcription regulation</keyword>
<dbReference type="SUPFAM" id="SSF46785">
    <property type="entry name" value="Winged helix' DNA-binding domain"/>
    <property type="match status" value="1"/>
</dbReference>
<evidence type="ECO:0000256" key="3">
    <source>
        <dbReference type="ARBA" id="ARBA00023125"/>
    </source>
</evidence>
<dbReference type="SUPFAM" id="SSF48008">
    <property type="entry name" value="GntR ligand-binding domain-like"/>
    <property type="match status" value="1"/>
</dbReference>
<evidence type="ECO:0000256" key="1">
    <source>
        <dbReference type="ARBA" id="ARBA00022491"/>
    </source>
</evidence>
<dbReference type="Proteomes" id="UP000593802">
    <property type="component" value="Chromosome"/>
</dbReference>
<keyword evidence="4" id="KW-0804">Transcription</keyword>
<dbReference type="EMBL" id="AP023366">
    <property type="protein sequence ID" value="BCJ87707.1"/>
    <property type="molecule type" value="Genomic_DNA"/>
</dbReference>
<evidence type="ECO:0000313" key="8">
    <source>
        <dbReference type="EMBL" id="BCJ87707.1"/>
    </source>
</evidence>
<dbReference type="PROSITE" id="PS50949">
    <property type="entry name" value="HTH_GNTR"/>
    <property type="match status" value="1"/>
</dbReference>
<reference evidence="8 9" key="1">
    <citation type="submission" date="2020-08" db="EMBL/GenBank/DDBJ databases">
        <title>Complete Genome Sequence of Effusibacillus dendaii Strain skT53, Isolated from Farmland soil.</title>
        <authorList>
            <person name="Konishi T."/>
            <person name="Kawasaki H."/>
        </authorList>
    </citation>
    <scope>NUCLEOTIDE SEQUENCE [LARGE SCALE GENOMIC DNA]</scope>
    <source>
        <strain evidence="9">skT53</strain>
    </source>
</reference>
<sequence length="230" mass="26050">MGKKPKISQTISQQLLTMINTGQFPAGSRLPSEMDLAAHFSVSRATIREALSVLNALGILSSRQGGGNYVEEVDVSSLLTQMQVQATDLQQMRHLFEIRIILETEAAYLAALRRTESDLEQMHNALQILKYDFSTNDKSGDEADFSFHQQMVRAAHNPIMLHTMTHLSDLYRKVLAITLKQNIGLPRKRQQVYKEHEDIYLAIEAGQPELAKVQCRIHLQNVQKKLDLIL</sequence>
<dbReference type="Pfam" id="PF00392">
    <property type="entry name" value="GntR"/>
    <property type="match status" value="1"/>
</dbReference>
<dbReference type="Gene3D" id="1.20.120.530">
    <property type="entry name" value="GntR ligand-binding domain-like"/>
    <property type="match status" value="1"/>
</dbReference>
<dbReference type="InterPro" id="IPR008920">
    <property type="entry name" value="TF_FadR/GntR_C"/>
</dbReference>
<dbReference type="SMART" id="SM00895">
    <property type="entry name" value="FCD"/>
    <property type="match status" value="1"/>
</dbReference>
<feature type="domain" description="HTH gntR-type" evidence="7">
    <location>
        <begin position="5"/>
        <end position="73"/>
    </location>
</feature>
<organism evidence="8 9">
    <name type="scientific">Effusibacillus dendaii</name>
    <dbReference type="NCBI Taxonomy" id="2743772"/>
    <lineage>
        <taxon>Bacteria</taxon>
        <taxon>Bacillati</taxon>
        <taxon>Bacillota</taxon>
        <taxon>Bacilli</taxon>
        <taxon>Bacillales</taxon>
        <taxon>Alicyclobacillaceae</taxon>
        <taxon>Effusibacillus</taxon>
    </lineage>
</organism>
<evidence type="ECO:0000259" key="7">
    <source>
        <dbReference type="PROSITE" id="PS50949"/>
    </source>
</evidence>
<evidence type="ECO:0000256" key="6">
    <source>
        <dbReference type="ARBA" id="ARBA00039592"/>
    </source>
</evidence>
<dbReference type="CDD" id="cd07377">
    <property type="entry name" value="WHTH_GntR"/>
    <property type="match status" value="1"/>
</dbReference>
<comment type="function">
    <text evidence="5">Transcriptional repressor for the pyruvate dehydrogenase complex genes aceEF and lpd.</text>
</comment>
<dbReference type="RefSeq" id="WP_200757985.1">
    <property type="nucleotide sequence ID" value="NZ_AP023366.1"/>
</dbReference>
<name>A0A7I8DCF6_9BACL</name>
<dbReference type="InterPro" id="IPR036388">
    <property type="entry name" value="WH-like_DNA-bd_sf"/>
</dbReference>
<evidence type="ECO:0000256" key="2">
    <source>
        <dbReference type="ARBA" id="ARBA00023015"/>
    </source>
</evidence>
<dbReference type="AlphaFoldDB" id="A0A7I8DCF6"/>
<accession>A0A7I8DCF6</accession>
<dbReference type="SMART" id="SM00345">
    <property type="entry name" value="HTH_GNTR"/>
    <property type="match status" value="1"/>
</dbReference>
<dbReference type="PANTHER" id="PTHR43537:SF34">
    <property type="entry name" value="PYRUVATE DEHYDROGENASE COMPLEX REPRESSOR"/>
    <property type="match status" value="1"/>
</dbReference>
<keyword evidence="3" id="KW-0238">DNA-binding</keyword>
<protein>
    <recommendedName>
        <fullName evidence="6">Pyruvate dehydrogenase complex repressor</fullName>
    </recommendedName>
</protein>
<gene>
    <name evidence="8" type="ORF">skT53_26920</name>
</gene>
<evidence type="ECO:0000256" key="4">
    <source>
        <dbReference type="ARBA" id="ARBA00023163"/>
    </source>
</evidence>
<keyword evidence="9" id="KW-1185">Reference proteome</keyword>
<proteinExistence type="predicted"/>
<dbReference type="GO" id="GO:0003700">
    <property type="term" value="F:DNA-binding transcription factor activity"/>
    <property type="evidence" value="ECO:0007669"/>
    <property type="project" value="InterPro"/>
</dbReference>
<keyword evidence="1" id="KW-0678">Repressor</keyword>
<dbReference type="PRINTS" id="PR00035">
    <property type="entry name" value="HTHGNTR"/>
</dbReference>
<dbReference type="Pfam" id="PF07729">
    <property type="entry name" value="FCD"/>
    <property type="match status" value="1"/>
</dbReference>
<dbReference type="InterPro" id="IPR036390">
    <property type="entry name" value="WH_DNA-bd_sf"/>
</dbReference>